<dbReference type="Proteomes" id="UP000182860">
    <property type="component" value="Unassembled WGS sequence"/>
</dbReference>
<sequence length="387" mass="43309">MESKAMQFLKKLVELPEEVRLYFGSPAEYQATKEIETDYQLSSDDLDNIVNDIFIADFSLASLDGALKATKVPAPSQSKLAADILGKLFLPVAAFLKIDVKAEIIKRGHRPEIYQPYLDNFAEVIEDKNFESLEELVDLHESTFNPVEEENASLDLFTGDLKGILNDTDIDAVNTLNGALIYLLSNKPDFHNKINKTLLDNQEVITTQSLTWAEGAKAGTAANWLKDFIKENGSDIYNSVVLSRYLATSPNPQLLTEGERKIVRRLLRLYRNLVFFPESMSDVPMEEWEIIPVEKVSVEKPILGKPKDNPAPVVIENKEEVKAVAVAPAVKKIVTPKLVATKVPMEIAKAGTDPEEAKLISLLTKYAPNSLEARVVKEEIKRRRKKS</sequence>
<accession>A0A1J4T4Q2</accession>
<name>A0A1J4T4Q2_9BACT</name>
<proteinExistence type="predicted"/>
<gene>
    <name evidence="1" type="ORF">AUJ35_02805</name>
</gene>
<dbReference type="EMBL" id="MNUV01000051">
    <property type="protein sequence ID" value="OIO07076.1"/>
    <property type="molecule type" value="Genomic_DNA"/>
</dbReference>
<reference evidence="1 2" key="1">
    <citation type="journal article" date="2016" name="Environ. Microbiol.">
        <title>Genomic resolution of a cold subsurface aquifer community provides metabolic insights for novel microbes adapted to high CO concentrations.</title>
        <authorList>
            <person name="Probst A.J."/>
            <person name="Castelle C.J."/>
            <person name="Singh A."/>
            <person name="Brown C.T."/>
            <person name="Anantharaman K."/>
            <person name="Sharon I."/>
            <person name="Hug L.A."/>
            <person name="Burstein D."/>
            <person name="Emerson J.B."/>
            <person name="Thomas B.C."/>
            <person name="Banfield J.F."/>
        </authorList>
    </citation>
    <scope>NUCLEOTIDE SEQUENCE [LARGE SCALE GENOMIC DNA]</scope>
    <source>
        <strain evidence="1">CG1_02_41_21</strain>
    </source>
</reference>
<evidence type="ECO:0000313" key="2">
    <source>
        <dbReference type="Proteomes" id="UP000182860"/>
    </source>
</evidence>
<protein>
    <submittedName>
        <fullName evidence="1">Uncharacterized protein</fullName>
    </submittedName>
</protein>
<organism evidence="1 2">
    <name type="scientific">Candidatus Falkowbacteria bacterium CG1_02_41_21</name>
    <dbReference type="NCBI Taxonomy" id="1805147"/>
    <lineage>
        <taxon>Bacteria</taxon>
        <taxon>Candidatus Falkowiibacteriota</taxon>
    </lineage>
</organism>
<evidence type="ECO:0000313" key="1">
    <source>
        <dbReference type="EMBL" id="OIO07076.1"/>
    </source>
</evidence>
<dbReference type="AlphaFoldDB" id="A0A1J4T4Q2"/>
<comment type="caution">
    <text evidence="1">The sequence shown here is derived from an EMBL/GenBank/DDBJ whole genome shotgun (WGS) entry which is preliminary data.</text>
</comment>